<reference evidence="3" key="1">
    <citation type="journal article" date="2010" name="Genome Biol.">
        <title>Genome sequence of the necrotrophic plant pathogen Pythium ultimum reveals original pathogenicity mechanisms and effector repertoire.</title>
        <authorList>
            <person name="Levesque C.A."/>
            <person name="Brouwer H."/>
            <person name="Cano L."/>
            <person name="Hamilton J.P."/>
            <person name="Holt C."/>
            <person name="Huitema E."/>
            <person name="Raffaele S."/>
            <person name="Robideau G.P."/>
            <person name="Thines M."/>
            <person name="Win J."/>
            <person name="Zerillo M.M."/>
            <person name="Beakes G.W."/>
            <person name="Boore J.L."/>
            <person name="Busam D."/>
            <person name="Dumas B."/>
            <person name="Ferriera S."/>
            <person name="Fuerstenberg S.I."/>
            <person name="Gachon C.M."/>
            <person name="Gaulin E."/>
            <person name="Govers F."/>
            <person name="Grenville-Briggs L."/>
            <person name="Horner N."/>
            <person name="Hostetler J."/>
            <person name="Jiang R.H."/>
            <person name="Johnson J."/>
            <person name="Krajaejun T."/>
            <person name="Lin H."/>
            <person name="Meijer H.J."/>
            <person name="Moore B."/>
            <person name="Morris P."/>
            <person name="Phuntmart V."/>
            <person name="Puiu D."/>
            <person name="Shetty J."/>
            <person name="Stajich J.E."/>
            <person name="Tripathy S."/>
            <person name="Wawra S."/>
            <person name="van West P."/>
            <person name="Whitty B.R."/>
            <person name="Coutinho P.M."/>
            <person name="Henrissat B."/>
            <person name="Martin F."/>
            <person name="Thomas P.D."/>
            <person name="Tyler B.M."/>
            <person name="De Vries R.P."/>
            <person name="Kamoun S."/>
            <person name="Yandell M."/>
            <person name="Tisserat N."/>
            <person name="Buell C.R."/>
        </authorList>
    </citation>
    <scope>NUCLEOTIDE SEQUENCE</scope>
    <source>
        <strain evidence="3">DAOM:BR144</strain>
    </source>
</reference>
<dbReference type="HOGENOM" id="CLU_095887_0_0_1"/>
<evidence type="ECO:0000313" key="3">
    <source>
        <dbReference type="Proteomes" id="UP000019132"/>
    </source>
</evidence>
<dbReference type="InParanoid" id="K3W7I7"/>
<organism evidence="2 3">
    <name type="scientific">Globisporangium ultimum (strain ATCC 200006 / CBS 805.95 / DAOM BR144)</name>
    <name type="common">Pythium ultimum</name>
    <dbReference type="NCBI Taxonomy" id="431595"/>
    <lineage>
        <taxon>Eukaryota</taxon>
        <taxon>Sar</taxon>
        <taxon>Stramenopiles</taxon>
        <taxon>Oomycota</taxon>
        <taxon>Peronosporomycetes</taxon>
        <taxon>Pythiales</taxon>
        <taxon>Pythiaceae</taxon>
        <taxon>Globisporangium</taxon>
    </lineage>
</organism>
<dbReference type="Gene3D" id="1.10.238.10">
    <property type="entry name" value="EF-hand"/>
    <property type="match status" value="1"/>
</dbReference>
<dbReference type="eggNOG" id="ENOG502S4TW">
    <property type="taxonomic scope" value="Eukaryota"/>
</dbReference>
<name>K3W7I7_GLOUD</name>
<dbReference type="Proteomes" id="UP000019132">
    <property type="component" value="Unassembled WGS sequence"/>
</dbReference>
<dbReference type="AlphaFoldDB" id="K3W7I7"/>
<protein>
    <recommendedName>
        <fullName evidence="4">EF-hand domain-containing protein</fullName>
    </recommendedName>
</protein>
<proteinExistence type="predicted"/>
<dbReference type="VEuPathDB" id="FungiDB:PYU1_G000928"/>
<accession>K3W7I7</accession>
<dbReference type="EMBL" id="GL376620">
    <property type="status" value="NOT_ANNOTATED_CDS"/>
    <property type="molecule type" value="Genomic_DNA"/>
</dbReference>
<evidence type="ECO:0000313" key="2">
    <source>
        <dbReference type="EnsemblProtists" id="PYU1_T000928"/>
    </source>
</evidence>
<dbReference type="SUPFAM" id="SSF47473">
    <property type="entry name" value="EF-hand"/>
    <property type="match status" value="1"/>
</dbReference>
<keyword evidence="3" id="KW-1185">Reference proteome</keyword>
<dbReference type="OMA" id="IDQQAPF"/>
<dbReference type="InterPro" id="IPR011992">
    <property type="entry name" value="EF-hand-dom_pair"/>
</dbReference>
<evidence type="ECO:0000256" key="1">
    <source>
        <dbReference type="SAM" id="Coils"/>
    </source>
</evidence>
<keyword evidence="1" id="KW-0175">Coiled coil</keyword>
<feature type="coiled-coil region" evidence="1">
    <location>
        <begin position="25"/>
        <end position="54"/>
    </location>
</feature>
<evidence type="ECO:0008006" key="4">
    <source>
        <dbReference type="Google" id="ProtNLM"/>
    </source>
</evidence>
<reference evidence="2" key="3">
    <citation type="submission" date="2015-02" db="UniProtKB">
        <authorList>
            <consortium name="EnsemblProtists"/>
        </authorList>
    </citation>
    <scope>IDENTIFICATION</scope>
    <source>
        <strain evidence="2">DAOM BR144</strain>
    </source>
</reference>
<dbReference type="EnsemblProtists" id="PYU1_T000928">
    <property type="protein sequence ID" value="PYU1_T000928"/>
    <property type="gene ID" value="PYU1_G000928"/>
</dbReference>
<reference evidence="3" key="2">
    <citation type="submission" date="2010-04" db="EMBL/GenBank/DDBJ databases">
        <authorList>
            <person name="Buell R."/>
            <person name="Hamilton J."/>
            <person name="Hostetler J."/>
        </authorList>
    </citation>
    <scope>NUCLEOTIDE SEQUENCE [LARGE SCALE GENOMIC DNA]</scope>
    <source>
        <strain evidence="3">DAOM:BR144</strain>
    </source>
</reference>
<sequence>MVVKTIDEQVQLVRVFRLLAFDIPLQITERKLERASQRKSCAEYQAKLDRYTKEHAKFITTLQEETSNGREMVCAKYHITVKSLAAIVDDLGNCSSLSALGKSHLEELIWELNDNLDGMLSFDEFEKSYIRSRLDHTGLEPSEMFFLTGFLMFDKERTGRIVLDDAMKIFYLKYGDAMENEMEIHFGSKLDEGAQFITFAEFYDAIVKRAGELIDQHAAISKANKSCKRM</sequence>